<dbReference type="PROSITE" id="PS00662">
    <property type="entry name" value="T2SP_E"/>
    <property type="match status" value="1"/>
</dbReference>
<evidence type="ECO:0000313" key="4">
    <source>
        <dbReference type="EMBL" id="MBB6136387.1"/>
    </source>
</evidence>
<dbReference type="Pfam" id="PF00437">
    <property type="entry name" value="T2SSE"/>
    <property type="match status" value="1"/>
</dbReference>
<dbReference type="InterPro" id="IPR027417">
    <property type="entry name" value="P-loop_NTPase"/>
</dbReference>
<feature type="region of interest" description="Disordered" evidence="2">
    <location>
        <begin position="375"/>
        <end position="399"/>
    </location>
</feature>
<dbReference type="SUPFAM" id="SSF52540">
    <property type="entry name" value="P-loop containing nucleoside triphosphate hydrolases"/>
    <property type="match status" value="1"/>
</dbReference>
<protein>
    <submittedName>
        <fullName evidence="4">Twitching motility protein PilU</fullName>
    </submittedName>
</protein>
<evidence type="ECO:0000259" key="3">
    <source>
        <dbReference type="PROSITE" id="PS00662"/>
    </source>
</evidence>
<dbReference type="CDD" id="cd01131">
    <property type="entry name" value="PilT"/>
    <property type="match status" value="1"/>
</dbReference>
<dbReference type="Gene3D" id="3.40.50.300">
    <property type="entry name" value="P-loop containing nucleotide triphosphate hydrolases"/>
    <property type="match status" value="1"/>
</dbReference>
<proteinExistence type="inferred from homology"/>
<dbReference type="Gene3D" id="3.30.450.90">
    <property type="match status" value="1"/>
</dbReference>
<sequence length="399" mass="43685">MTTCSPGFCNFPIDGDDAMAMDRLFQLMKEKNASDMFFAVNSPVHIKINGALIPINQHRLEPENILSLLSEIATPEQIDELQRDNELNMGVSVANVGRFRLSAFRQRGSISAVFRFIPATIPPLAELGLPPVLAELIMEKRGLMLIVGATGSGKSTTIASMLDHRNDLRTGHILTLEDPIEYLFKNKKSIVNQREIGSDTHDFGIALKNSMRQAPDCILIGEIRDRETMQAALAYAQSGHLVLATLHANNSYNALNRIISFYPLENRNALLQDLASSIKAIVSQRLVKAAAGGARRAAVEVMLNTRYIADLIEQGEISQIKEAMDKSLSAGSQSFEGALFHLIKEGHVTQDEGLANADSATNLLWLLNNGPDSQVQQQLDDKASEPKGGASFTEFTLNT</sequence>
<dbReference type="PANTHER" id="PTHR30486:SF12">
    <property type="entry name" value="TYPE IV PILUS ATPASE PILU"/>
    <property type="match status" value="1"/>
</dbReference>
<dbReference type="NCBIfam" id="TIGR01420">
    <property type="entry name" value="pilT_fam"/>
    <property type="match status" value="1"/>
</dbReference>
<evidence type="ECO:0000313" key="5">
    <source>
        <dbReference type="Proteomes" id="UP000540787"/>
    </source>
</evidence>
<accession>A0A7W9X4I4</accession>
<dbReference type="PANTHER" id="PTHR30486">
    <property type="entry name" value="TWITCHING MOTILITY PROTEIN PILT"/>
    <property type="match status" value="1"/>
</dbReference>
<dbReference type="GO" id="GO:0016887">
    <property type="term" value="F:ATP hydrolysis activity"/>
    <property type="evidence" value="ECO:0007669"/>
    <property type="project" value="InterPro"/>
</dbReference>
<evidence type="ECO:0000256" key="2">
    <source>
        <dbReference type="SAM" id="MobiDB-lite"/>
    </source>
</evidence>
<organism evidence="4 5">
    <name type="scientific">Massilia aurea</name>
    <dbReference type="NCBI Taxonomy" id="373040"/>
    <lineage>
        <taxon>Bacteria</taxon>
        <taxon>Pseudomonadati</taxon>
        <taxon>Pseudomonadota</taxon>
        <taxon>Betaproteobacteria</taxon>
        <taxon>Burkholderiales</taxon>
        <taxon>Oxalobacteraceae</taxon>
        <taxon>Telluria group</taxon>
        <taxon>Massilia</taxon>
    </lineage>
</organism>
<dbReference type="InterPro" id="IPR050921">
    <property type="entry name" value="T4SS_GSP_E_ATPase"/>
</dbReference>
<comment type="caution">
    <text evidence="4">The sequence shown here is derived from an EMBL/GenBank/DDBJ whole genome shotgun (WGS) entry which is preliminary data.</text>
</comment>
<reference evidence="4 5" key="1">
    <citation type="submission" date="2020-08" db="EMBL/GenBank/DDBJ databases">
        <title>The Agave Microbiome: Exploring the role of microbial communities in plant adaptations to desert environments.</title>
        <authorList>
            <person name="Partida-Martinez L.P."/>
        </authorList>
    </citation>
    <scope>NUCLEOTIDE SEQUENCE [LARGE SCALE GENOMIC DNA]</scope>
    <source>
        <strain evidence="4 5">AT3.2</strain>
    </source>
</reference>
<keyword evidence="5" id="KW-1185">Reference proteome</keyword>
<dbReference type="InterPro" id="IPR001482">
    <property type="entry name" value="T2SS/T4SS_dom"/>
</dbReference>
<dbReference type="InterPro" id="IPR006321">
    <property type="entry name" value="PilT/PilU"/>
</dbReference>
<evidence type="ECO:0000256" key="1">
    <source>
        <dbReference type="ARBA" id="ARBA00006611"/>
    </source>
</evidence>
<comment type="similarity">
    <text evidence="1">Belongs to the GSP E family.</text>
</comment>
<dbReference type="EMBL" id="JACHBX010000006">
    <property type="protein sequence ID" value="MBB6136387.1"/>
    <property type="molecule type" value="Genomic_DNA"/>
</dbReference>
<feature type="domain" description="Bacterial type II secretion system protein E" evidence="3">
    <location>
        <begin position="211"/>
        <end position="225"/>
    </location>
</feature>
<dbReference type="Proteomes" id="UP000540787">
    <property type="component" value="Unassembled WGS sequence"/>
</dbReference>
<name>A0A7W9X4I4_9BURK</name>
<dbReference type="GO" id="GO:0005524">
    <property type="term" value="F:ATP binding"/>
    <property type="evidence" value="ECO:0007669"/>
    <property type="project" value="InterPro"/>
</dbReference>
<dbReference type="AlphaFoldDB" id="A0A7W9X4I4"/>
<gene>
    <name evidence="4" type="ORF">HD842_004565</name>
</gene>